<dbReference type="CTD" id="78773844"/>
<comment type="caution">
    <text evidence="1">The sequence shown here is derived from an EMBL/GenBank/DDBJ whole genome shotgun (WGS) entry which is preliminary data.</text>
</comment>
<gene>
    <name evidence="1" type="ORF">GCK72_004257</name>
</gene>
<protein>
    <submittedName>
        <fullName evidence="1">Uncharacterized protein</fullName>
    </submittedName>
</protein>
<dbReference type="Proteomes" id="UP000483820">
    <property type="component" value="Chromosome II"/>
</dbReference>
<accession>A0A6A5H916</accession>
<evidence type="ECO:0000313" key="2">
    <source>
        <dbReference type="Proteomes" id="UP000483820"/>
    </source>
</evidence>
<dbReference type="RefSeq" id="XP_053588766.1">
    <property type="nucleotide sequence ID" value="XM_053724572.1"/>
</dbReference>
<name>A0A6A5H916_CAERE</name>
<dbReference type="KEGG" id="crq:GCK72_004257"/>
<reference evidence="1 2" key="1">
    <citation type="submission" date="2019-12" db="EMBL/GenBank/DDBJ databases">
        <title>Chromosome-level assembly of the Caenorhabditis remanei genome.</title>
        <authorList>
            <person name="Teterina A.A."/>
            <person name="Willis J.H."/>
            <person name="Phillips P.C."/>
        </authorList>
    </citation>
    <scope>NUCLEOTIDE SEQUENCE [LARGE SCALE GENOMIC DNA]</scope>
    <source>
        <strain evidence="1 2">PX506</strain>
        <tissue evidence="1">Whole organism</tissue>
    </source>
</reference>
<dbReference type="AlphaFoldDB" id="A0A6A5H916"/>
<proteinExistence type="predicted"/>
<sequence length="116" mass="13150">MHSFVHEHVLTKVGEETNDMGASDLESIQKNDGTTAGERFGECIVQSEEFDLIRIVSFLFGTDDCRQIGGHNRSKRHINESLALCFDGTTTLYREIHESTCLYAVWFAGKTEEKFD</sequence>
<dbReference type="GeneID" id="78773844"/>
<organism evidence="1 2">
    <name type="scientific">Caenorhabditis remanei</name>
    <name type="common">Caenorhabditis vulgaris</name>
    <dbReference type="NCBI Taxonomy" id="31234"/>
    <lineage>
        <taxon>Eukaryota</taxon>
        <taxon>Metazoa</taxon>
        <taxon>Ecdysozoa</taxon>
        <taxon>Nematoda</taxon>
        <taxon>Chromadorea</taxon>
        <taxon>Rhabditida</taxon>
        <taxon>Rhabditina</taxon>
        <taxon>Rhabditomorpha</taxon>
        <taxon>Rhabditoidea</taxon>
        <taxon>Rhabditidae</taxon>
        <taxon>Peloderinae</taxon>
        <taxon>Caenorhabditis</taxon>
    </lineage>
</organism>
<evidence type="ECO:0000313" key="1">
    <source>
        <dbReference type="EMBL" id="KAF1764310.1"/>
    </source>
</evidence>
<dbReference type="EMBL" id="WUAV01000002">
    <property type="protein sequence ID" value="KAF1764310.1"/>
    <property type="molecule type" value="Genomic_DNA"/>
</dbReference>